<gene>
    <name evidence="3" type="ORF">GSTENG00020207001</name>
</gene>
<comment type="caution">
    <text evidence="3">The sequence shown here is derived from an EMBL/GenBank/DDBJ whole genome shotgun (WGS) entry which is preliminary data.</text>
</comment>
<dbReference type="InterPro" id="IPR037518">
    <property type="entry name" value="MPN"/>
</dbReference>
<dbReference type="MEROPS" id="M67.011"/>
<protein>
    <submittedName>
        <fullName evidence="3">(spotted green pufferfish) hypothetical protein</fullName>
    </submittedName>
</protein>
<dbReference type="Pfam" id="PF01398">
    <property type="entry name" value="JAB"/>
    <property type="match status" value="1"/>
</dbReference>
<accession>Q4SD41</accession>
<feature type="non-terminal residue" evidence="3">
    <location>
        <position position="466"/>
    </location>
</feature>
<dbReference type="PANTHER" id="PTHR10410">
    <property type="entry name" value="EUKARYOTIC TRANSLATION INITIATION FACTOR 3 -RELATED"/>
    <property type="match status" value="1"/>
</dbReference>
<reference evidence="3" key="2">
    <citation type="submission" date="2004-02" db="EMBL/GenBank/DDBJ databases">
        <authorList>
            <consortium name="Genoscope"/>
            <consortium name="Whitehead Institute Centre for Genome Research"/>
        </authorList>
    </citation>
    <scope>NUCLEOTIDE SEQUENCE</scope>
</reference>
<sequence>GRGSLLTRGGITLRVLLKDGLVEPGNGVLTIHYLGKNFVGDLLTDGKIRWVETGQIFNSPSAWATHCKRLVNPAKKSGCGWASVRYRGQKLAQYKTTWLHKYQPSADMSLVSEEDEDEDEEEGKTAMQADEKLKNNKPGLHDVMVPRRADRERVPVRYCSLGTRDATRDPHTLVELSAFSAINRVPAFQRGRVQQRPAADGEEGAAAPPRSLPPHLHVSLNPFQDFHCHLTSSEVVGYLGGRWDTNTQLLTVLRAFPCRTRLADKDAASAVEEEICQNLFMRGLSLVGWYHSHPRGPALPSLQDIDSQMDHQLKLQGSNNGFQPCLGIICGRFPHALHRRAEGSTFRPPLSPSGPYYHGNQGVASTITPFWVVPPPEQRPNDYGIPVAVEVTYVQDNFLTSDVLNEMVNLQADMEGCRETAVAHSHRCGFPPQMMLVDYYRAAPDLIHFSQYWCPDTTMLDKIKVT</sequence>
<proteinExistence type="predicted"/>
<dbReference type="Gene3D" id="3.40.140.10">
    <property type="entry name" value="Cytidine Deaminase, domain 2"/>
    <property type="match status" value="1"/>
</dbReference>
<feature type="domain" description="MPN" evidence="2">
    <location>
        <begin position="210"/>
        <end position="351"/>
    </location>
</feature>
<feature type="region of interest" description="Disordered" evidence="1">
    <location>
        <begin position="190"/>
        <end position="213"/>
    </location>
</feature>
<evidence type="ECO:0000256" key="1">
    <source>
        <dbReference type="SAM" id="MobiDB-lite"/>
    </source>
</evidence>
<dbReference type="SUPFAM" id="SSF102712">
    <property type="entry name" value="JAB1/MPN domain"/>
    <property type="match status" value="1"/>
</dbReference>
<organism evidence="3">
    <name type="scientific">Tetraodon nigroviridis</name>
    <name type="common">Spotted green pufferfish</name>
    <name type="synonym">Chelonodon nigroviridis</name>
    <dbReference type="NCBI Taxonomy" id="99883"/>
    <lineage>
        <taxon>Eukaryota</taxon>
        <taxon>Metazoa</taxon>
        <taxon>Chordata</taxon>
        <taxon>Craniata</taxon>
        <taxon>Vertebrata</taxon>
        <taxon>Euteleostomi</taxon>
        <taxon>Actinopterygii</taxon>
        <taxon>Neopterygii</taxon>
        <taxon>Teleostei</taxon>
        <taxon>Neoteleostei</taxon>
        <taxon>Acanthomorphata</taxon>
        <taxon>Eupercaria</taxon>
        <taxon>Tetraodontiformes</taxon>
        <taxon>Tetradontoidea</taxon>
        <taxon>Tetraodontidae</taxon>
        <taxon>Tetraodon</taxon>
    </lineage>
</organism>
<dbReference type="InterPro" id="IPR040843">
    <property type="entry name" value="RAMA"/>
</dbReference>
<evidence type="ECO:0000313" key="3">
    <source>
        <dbReference type="EMBL" id="CAG01441.1"/>
    </source>
</evidence>
<dbReference type="OrthoDB" id="167806at2759"/>
<dbReference type="Pfam" id="PF18755">
    <property type="entry name" value="RAMA"/>
    <property type="match status" value="1"/>
</dbReference>
<dbReference type="PROSITE" id="PS50249">
    <property type="entry name" value="MPN"/>
    <property type="match status" value="1"/>
</dbReference>
<dbReference type="EMBL" id="CAAE01014643">
    <property type="protein sequence ID" value="CAG01441.1"/>
    <property type="molecule type" value="Genomic_DNA"/>
</dbReference>
<dbReference type="GO" id="GO:0008237">
    <property type="term" value="F:metallopeptidase activity"/>
    <property type="evidence" value="ECO:0007669"/>
    <property type="project" value="InterPro"/>
</dbReference>
<feature type="non-terminal residue" evidence="3">
    <location>
        <position position="1"/>
    </location>
</feature>
<feature type="region of interest" description="Disordered" evidence="1">
    <location>
        <begin position="107"/>
        <end position="141"/>
    </location>
</feature>
<feature type="compositionally biased region" description="Acidic residues" evidence="1">
    <location>
        <begin position="112"/>
        <end position="122"/>
    </location>
</feature>
<dbReference type="KEGG" id="tng:GSTEN00020207G001"/>
<dbReference type="CDD" id="cd08067">
    <property type="entry name" value="MPN_2A_DUB"/>
    <property type="match status" value="1"/>
</dbReference>
<dbReference type="InterPro" id="IPR050242">
    <property type="entry name" value="JAMM_MPN+_peptidase_M67A"/>
</dbReference>
<reference evidence="3" key="1">
    <citation type="journal article" date="2004" name="Nature">
        <title>Genome duplication in the teleost fish Tetraodon nigroviridis reveals the early vertebrate proto-karyotype.</title>
        <authorList>
            <person name="Jaillon O."/>
            <person name="Aury J.-M."/>
            <person name="Brunet F."/>
            <person name="Petit J.-L."/>
            <person name="Stange-Thomann N."/>
            <person name="Mauceli E."/>
            <person name="Bouneau L."/>
            <person name="Fischer C."/>
            <person name="Ozouf-Costaz C."/>
            <person name="Bernot A."/>
            <person name="Nicaud S."/>
            <person name="Jaffe D."/>
            <person name="Fisher S."/>
            <person name="Lutfalla G."/>
            <person name="Dossat C."/>
            <person name="Segurens B."/>
            <person name="Dasilva C."/>
            <person name="Salanoubat M."/>
            <person name="Levy M."/>
            <person name="Boudet N."/>
            <person name="Castellano S."/>
            <person name="Anthouard V."/>
            <person name="Jubin C."/>
            <person name="Castelli V."/>
            <person name="Katinka M."/>
            <person name="Vacherie B."/>
            <person name="Biemont C."/>
            <person name="Skalli Z."/>
            <person name="Cattolico L."/>
            <person name="Poulain J."/>
            <person name="De Berardinis V."/>
            <person name="Cruaud C."/>
            <person name="Duprat S."/>
            <person name="Brottier P."/>
            <person name="Coutanceau J.-P."/>
            <person name="Gouzy J."/>
            <person name="Parra G."/>
            <person name="Lardier G."/>
            <person name="Chapple C."/>
            <person name="McKernan K.J."/>
            <person name="McEwan P."/>
            <person name="Bosak S."/>
            <person name="Kellis M."/>
            <person name="Volff J.-N."/>
            <person name="Guigo R."/>
            <person name="Zody M.C."/>
            <person name="Mesirov J."/>
            <person name="Lindblad-Toh K."/>
            <person name="Birren B."/>
            <person name="Nusbaum C."/>
            <person name="Kahn D."/>
            <person name="Robinson-Rechavi M."/>
            <person name="Laudet V."/>
            <person name="Schachter V."/>
            <person name="Quetier F."/>
            <person name="Saurin W."/>
            <person name="Scarpelli C."/>
            <person name="Wincker P."/>
            <person name="Lander E.S."/>
            <person name="Weissenbach J."/>
            <person name="Roest Crollius H."/>
        </authorList>
    </citation>
    <scope>NUCLEOTIDE SEQUENCE [LARGE SCALE GENOMIC DNA]</scope>
</reference>
<evidence type="ECO:0000259" key="2">
    <source>
        <dbReference type="PROSITE" id="PS50249"/>
    </source>
</evidence>
<name>Q4SD41_TETNG</name>
<dbReference type="AlphaFoldDB" id="Q4SD41"/>
<dbReference type="InterPro" id="IPR000555">
    <property type="entry name" value="JAMM/MPN+_dom"/>
</dbReference>